<gene>
    <name evidence="3" type="primary">rplU_2</name>
    <name evidence="3" type="ORF">ASD8599_02485</name>
</gene>
<evidence type="ECO:0000256" key="1">
    <source>
        <dbReference type="SAM" id="MobiDB-lite"/>
    </source>
</evidence>
<dbReference type="GO" id="GO:0005840">
    <property type="term" value="C:ribosome"/>
    <property type="evidence" value="ECO:0007669"/>
    <property type="project" value="UniProtKB-KW"/>
</dbReference>
<feature type="compositionally biased region" description="Low complexity" evidence="1">
    <location>
        <begin position="235"/>
        <end position="259"/>
    </location>
</feature>
<keyword evidence="4" id="KW-1185">Reference proteome</keyword>
<dbReference type="Gene3D" id="1.10.150.20">
    <property type="entry name" value="5' to 3' exonuclease, C-terminal subdomain"/>
    <property type="match status" value="1"/>
</dbReference>
<organism evidence="3 4">
    <name type="scientific">Ascidiaceihabitans donghaensis</name>
    <dbReference type="NCBI Taxonomy" id="1510460"/>
    <lineage>
        <taxon>Bacteria</taxon>
        <taxon>Pseudomonadati</taxon>
        <taxon>Pseudomonadota</taxon>
        <taxon>Alphaproteobacteria</taxon>
        <taxon>Rhodobacterales</taxon>
        <taxon>Paracoccaceae</taxon>
        <taxon>Ascidiaceihabitans</taxon>
    </lineage>
</organism>
<evidence type="ECO:0000313" key="4">
    <source>
        <dbReference type="Proteomes" id="UP000244880"/>
    </source>
</evidence>
<feature type="transmembrane region" description="Helical" evidence="2">
    <location>
        <begin position="41"/>
        <end position="60"/>
    </location>
</feature>
<feature type="compositionally biased region" description="Basic residues" evidence="1">
    <location>
        <begin position="178"/>
        <end position="190"/>
    </location>
</feature>
<feature type="region of interest" description="Disordered" evidence="1">
    <location>
        <begin position="168"/>
        <end position="263"/>
    </location>
</feature>
<keyword evidence="3" id="KW-0689">Ribosomal protein</keyword>
<feature type="compositionally biased region" description="Basic and acidic residues" evidence="1">
    <location>
        <begin position="191"/>
        <end position="204"/>
    </location>
</feature>
<feature type="transmembrane region" description="Helical" evidence="2">
    <location>
        <begin position="12"/>
        <end position="35"/>
    </location>
</feature>
<sequence>MDNNQGSMGCALGCWLVAALGGLLALILLMFIGGWTFMQAAFIGAVIFIVAGLLLSLVMCKPLPAPGAQSEAETPLARAQAQNAANTVASAPTTASQSAATSPVAAAPAADAATSDTETASDTSVANTAPAAVAAAATASTAAVIKPSAELKGTKELAERKGTYKYEKPVEDAPKAKAPAKKAAAKKPAAKKADAKPAETKAAETKAAAKKQAPAKKAPAKKATTAKATADKAPAKKSAAAKPASAAKPAAAKRAPVAADGKPETLTAARGGAADDLKQIKGVGPGLEKTLNELGFYHFDQVAGWRKKEIEWVDSRLKFKGRIERDEWTKQAKVLAKGGTTDFSNKVKKGGVY</sequence>
<evidence type="ECO:0000313" key="3">
    <source>
        <dbReference type="EMBL" id="SPH21734.1"/>
    </source>
</evidence>
<dbReference type="Proteomes" id="UP000244880">
    <property type="component" value="Unassembled WGS sequence"/>
</dbReference>
<feature type="compositionally biased region" description="Low complexity" evidence="1">
    <location>
        <begin position="210"/>
        <end position="228"/>
    </location>
</feature>
<evidence type="ECO:0000256" key="2">
    <source>
        <dbReference type="SAM" id="Phobius"/>
    </source>
</evidence>
<protein>
    <submittedName>
        <fullName evidence="3">50S ribosomal protein L21</fullName>
    </submittedName>
</protein>
<dbReference type="EMBL" id="OMOR01000001">
    <property type="protein sequence ID" value="SPH21734.1"/>
    <property type="molecule type" value="Genomic_DNA"/>
</dbReference>
<feature type="region of interest" description="Disordered" evidence="1">
    <location>
        <begin position="69"/>
        <end position="102"/>
    </location>
</feature>
<reference evidence="3 4" key="1">
    <citation type="submission" date="2018-03" db="EMBL/GenBank/DDBJ databases">
        <authorList>
            <person name="Keele B.F."/>
        </authorList>
    </citation>
    <scope>NUCLEOTIDE SEQUENCE [LARGE SCALE GENOMIC DNA]</scope>
    <source>
        <strain evidence="3 4">CECT 8599</strain>
    </source>
</reference>
<keyword evidence="2" id="KW-0472">Membrane</keyword>
<keyword evidence="3" id="KW-0687">Ribonucleoprotein</keyword>
<dbReference type="AlphaFoldDB" id="A0A2R8BFA2"/>
<proteinExistence type="predicted"/>
<feature type="compositionally biased region" description="Low complexity" evidence="1">
    <location>
        <begin position="87"/>
        <end position="102"/>
    </location>
</feature>
<accession>A0A2R8BFA2</accession>
<keyword evidence="2" id="KW-0812">Transmembrane</keyword>
<name>A0A2R8BFA2_9RHOB</name>
<dbReference type="RefSeq" id="WP_245926025.1">
    <property type="nucleotide sequence ID" value="NZ_OMOR01000001.1"/>
</dbReference>
<keyword evidence="2" id="KW-1133">Transmembrane helix</keyword>